<protein>
    <submittedName>
        <fullName evidence="5">Alcohol dehydrogenase 2</fullName>
        <ecNumber evidence="5">1.1.1.1</ecNumber>
    </submittedName>
</protein>
<evidence type="ECO:0000259" key="4">
    <source>
        <dbReference type="Pfam" id="PF25137"/>
    </source>
</evidence>
<dbReference type="InterPro" id="IPR039697">
    <property type="entry name" value="Alcohol_dehydrogenase_Fe"/>
</dbReference>
<dbReference type="SUPFAM" id="SSF56796">
    <property type="entry name" value="Dehydroquinate synthase-like"/>
    <property type="match status" value="1"/>
</dbReference>
<organism evidence="5 6">
    <name type="scientific">Fundidesulfovibrio magnetotacticus</name>
    <dbReference type="NCBI Taxonomy" id="2730080"/>
    <lineage>
        <taxon>Bacteria</taxon>
        <taxon>Pseudomonadati</taxon>
        <taxon>Thermodesulfobacteriota</taxon>
        <taxon>Desulfovibrionia</taxon>
        <taxon>Desulfovibrionales</taxon>
        <taxon>Desulfovibrionaceae</taxon>
        <taxon>Fundidesulfovibrio</taxon>
    </lineage>
</organism>
<proteinExistence type="inferred from homology"/>
<dbReference type="Proteomes" id="UP000494245">
    <property type="component" value="Unassembled WGS sequence"/>
</dbReference>
<keyword evidence="2 5" id="KW-0560">Oxidoreductase</keyword>
<reference evidence="5 6" key="2">
    <citation type="submission" date="2020-05" db="EMBL/GenBank/DDBJ databases">
        <title>Draft genome sequence of Desulfovibrio sp. strainFSS-1.</title>
        <authorList>
            <person name="Shimoshige H."/>
            <person name="Kobayashi H."/>
            <person name="Maekawa T."/>
        </authorList>
    </citation>
    <scope>NUCLEOTIDE SEQUENCE [LARGE SCALE GENOMIC DNA]</scope>
    <source>
        <strain evidence="5 6">SIID29052-01</strain>
    </source>
</reference>
<evidence type="ECO:0000313" key="6">
    <source>
        <dbReference type="Proteomes" id="UP000494245"/>
    </source>
</evidence>
<dbReference type="EMBL" id="BLTE01000001">
    <property type="protein sequence ID" value="GFK92193.1"/>
    <property type="molecule type" value="Genomic_DNA"/>
</dbReference>
<evidence type="ECO:0000256" key="1">
    <source>
        <dbReference type="ARBA" id="ARBA00007358"/>
    </source>
</evidence>
<keyword evidence="6" id="KW-1185">Reference proteome</keyword>
<gene>
    <name evidence="5" type="primary">adhB_1</name>
    <name evidence="5" type="ORF">NNJEOMEG_00014</name>
</gene>
<name>A0A6V8LHL0_9BACT</name>
<sequence>MVKRPMNVTKFAIPEIIFGRGSMVHVGQCARRLGARRVFLVSDEGLEKSGWVERVQTILEAESLEWVYYGDVNSNPRDWQVSHGAKLYLETGADVILAIGGGSPIDAAKGIAILAGNGGSIADYEGANRIERPLPPTIFLPTTAGSGSDISQFCIITDVERQLKMSIISRSLVPNISIIDPLILLTKSQELIIASAIDALAHAVESYVSRIASPFTEIQALRAIELIMRNLRHAVEDRDLDALEQLSIASTAAGMSFSNAGLGAGHALAHSLGGMFDILHGLVHPILLPAVMRFNTPACQEKMGAIGRLVVGRADMPSRLAAEAGIEVLREYFADLGVPVRLRDILPDRSPLAQLAGASAGDACNLTNPRQADVESLLGICEEAW</sequence>
<dbReference type="FunFam" id="3.40.50.1970:FF:000003">
    <property type="entry name" value="Alcohol dehydrogenase, iron-containing"/>
    <property type="match status" value="1"/>
</dbReference>
<accession>A0A6V8LHL0</accession>
<comment type="caution">
    <text evidence="5">The sequence shown here is derived from an EMBL/GenBank/DDBJ whole genome shotgun (WGS) entry which is preliminary data.</text>
</comment>
<feature type="domain" description="Fe-containing alcohol dehydrogenase-like C-terminal" evidence="4">
    <location>
        <begin position="193"/>
        <end position="384"/>
    </location>
</feature>
<dbReference type="PANTHER" id="PTHR11496:SF102">
    <property type="entry name" value="ALCOHOL DEHYDROGENASE 4"/>
    <property type="match status" value="1"/>
</dbReference>
<dbReference type="GO" id="GO:0046872">
    <property type="term" value="F:metal ion binding"/>
    <property type="evidence" value="ECO:0007669"/>
    <property type="project" value="InterPro"/>
</dbReference>
<dbReference type="PANTHER" id="PTHR11496">
    <property type="entry name" value="ALCOHOL DEHYDROGENASE"/>
    <property type="match status" value="1"/>
</dbReference>
<comment type="similarity">
    <text evidence="1">Belongs to the iron-containing alcohol dehydrogenase family.</text>
</comment>
<reference evidence="5 6" key="1">
    <citation type="submission" date="2020-04" db="EMBL/GenBank/DDBJ databases">
        <authorList>
            <consortium name="Desulfovibrio sp. FSS-1 genome sequencing consortium"/>
            <person name="Shimoshige H."/>
            <person name="Kobayashi H."/>
            <person name="Maekawa T."/>
        </authorList>
    </citation>
    <scope>NUCLEOTIDE SEQUENCE [LARGE SCALE GENOMIC DNA]</scope>
    <source>
        <strain evidence="5 6">SIID29052-01</strain>
    </source>
</reference>
<dbReference type="AlphaFoldDB" id="A0A6V8LHL0"/>
<dbReference type="Gene3D" id="1.20.1090.10">
    <property type="entry name" value="Dehydroquinate synthase-like - alpha domain"/>
    <property type="match status" value="1"/>
</dbReference>
<dbReference type="InterPro" id="IPR001670">
    <property type="entry name" value="ADH_Fe/GldA"/>
</dbReference>
<dbReference type="Gene3D" id="3.40.50.1970">
    <property type="match status" value="1"/>
</dbReference>
<evidence type="ECO:0000313" key="5">
    <source>
        <dbReference type="EMBL" id="GFK92193.1"/>
    </source>
</evidence>
<dbReference type="Pfam" id="PF25137">
    <property type="entry name" value="ADH_Fe_C"/>
    <property type="match status" value="1"/>
</dbReference>
<dbReference type="InterPro" id="IPR056798">
    <property type="entry name" value="ADH_Fe_C"/>
</dbReference>
<evidence type="ECO:0000256" key="2">
    <source>
        <dbReference type="ARBA" id="ARBA00023002"/>
    </source>
</evidence>
<dbReference type="GO" id="GO:0004022">
    <property type="term" value="F:alcohol dehydrogenase (NAD+) activity"/>
    <property type="evidence" value="ECO:0007669"/>
    <property type="project" value="UniProtKB-EC"/>
</dbReference>
<feature type="domain" description="Alcohol dehydrogenase iron-type/glycerol dehydrogenase GldA" evidence="3">
    <location>
        <begin position="15"/>
        <end position="181"/>
    </location>
</feature>
<dbReference type="Pfam" id="PF00465">
    <property type="entry name" value="Fe-ADH"/>
    <property type="match status" value="1"/>
</dbReference>
<dbReference type="EC" id="1.1.1.1" evidence="5"/>
<evidence type="ECO:0000259" key="3">
    <source>
        <dbReference type="Pfam" id="PF00465"/>
    </source>
</evidence>